<evidence type="ECO:0000313" key="3">
    <source>
        <dbReference type="Proteomes" id="UP000593566"/>
    </source>
</evidence>
<dbReference type="GO" id="GO:0090173">
    <property type="term" value="P:regulation of synaptonemal complex assembly"/>
    <property type="evidence" value="ECO:0007669"/>
    <property type="project" value="InterPro"/>
</dbReference>
<dbReference type="InterPro" id="IPR013940">
    <property type="entry name" value="Spo22/ZIP4/TEX11"/>
</dbReference>
<dbReference type="PANTHER" id="PTHR40375">
    <property type="entry name" value="SPORULATION-SPECIFIC PROTEIN 22"/>
    <property type="match status" value="1"/>
</dbReference>
<keyword evidence="3" id="KW-1185">Reference proteome</keyword>
<dbReference type="EMBL" id="JACCJB010000014">
    <property type="protein sequence ID" value="KAF6221356.1"/>
    <property type="molecule type" value="Genomic_DNA"/>
</dbReference>
<evidence type="ECO:0008006" key="4">
    <source>
        <dbReference type="Google" id="ProtNLM"/>
    </source>
</evidence>
<dbReference type="RefSeq" id="XP_037150791.1">
    <property type="nucleotide sequence ID" value="XM_037293138.1"/>
</dbReference>
<sequence length="891" mass="100269">MAPVIKRAEKENALHSILAFAKLLEEYLTSASPEKPLPADIYNKIETAVSIRNTLAASRRVDLDKRGTRLWNLSSKLKNTVEDGELLCLVRVFAFLLLDCAQRCTQGSASNDLRVLKSSLRTSRYCLDNRQLSLAEIAVERAAFYEERLKGCRDVTSQEHGRLVSRLLNEYLSLRVALAWRQGRLDIAKLMLNKVNLDTNNLELSSAEELADLFFEIGGSQSKNNQWAEAVHWLERAHNVLLNQSQDLLSSDAGELRISIMHSMARALLNLESDGSQDKAWNIVRELELDCGNRLVVLLLKLEVFATDASHSAQDYCDILHKIICTVYLTDINVKTILHHVHKLSSRSPLMAHHVLVTLLSERLLGAEETKWIEKVLITIIWNCTNSTDILDVLTSLSEVFDALAHSAAKALSPHATHAAQILLWKRIEASYNHETYDTAEAWCRLSLHPVFSSSGEVNVGKLQRKLILCALSMSDQAKAREVYSQMSSPNKKDPSTMYVLYKVALRCRDSGLAAECIDTICTASSKDATLLYACVLEAQQTGDHLQIINSLQRVLEKYSYNAPNKIHLPALLRCTARLLIRELENPPSHVTDCIDEICKLFEGAAAQARTSRRSAANDLFSLAELDWFSRNTYNLALKYCTSWSPEQTLRLVQSCLRFIGLYPAAIDLNVTADLSLRRLFCDFLCGSLLIVLARCEDNVEHQLQHYTNVRKVIDDFRVDVKGQVNRLEGGAKGDLQHKYASLLAFDYEAAARLKAWDSLDQIIKESQDFEDPKIYGLFADITLSSEAPGDVMITTIQQIINITWQHNNGGTDKLSRWIRCLFSLALSERDIAVQLLDQAVTIAEDARKQSKPYPPEELEWLATTTFNRAIDFYYAACMDKMDIAGKNNAT</sequence>
<accession>A0A8H6CDN2</accession>
<reference evidence="2 3" key="1">
    <citation type="journal article" date="2020" name="Genomics">
        <title>Complete, high-quality genomes from long-read metagenomic sequencing of two wolf lichen thalli reveals enigmatic genome architecture.</title>
        <authorList>
            <person name="McKenzie S.K."/>
            <person name="Walston R.F."/>
            <person name="Allen J.L."/>
        </authorList>
    </citation>
    <scope>NUCLEOTIDE SEQUENCE [LARGE SCALE GENOMIC DNA]</scope>
    <source>
        <strain evidence="2">WasteWater1</strain>
    </source>
</reference>
<protein>
    <recommendedName>
        <fullName evidence="4">Protein ZIP4 homolog</fullName>
    </recommendedName>
</protein>
<dbReference type="GeneID" id="59330625"/>
<evidence type="ECO:0000256" key="1">
    <source>
        <dbReference type="ARBA" id="ARBA00023254"/>
    </source>
</evidence>
<name>A0A8H6CDN2_9LECA</name>
<dbReference type="Proteomes" id="UP000593566">
    <property type="component" value="Unassembled WGS sequence"/>
</dbReference>
<dbReference type="PANTHER" id="PTHR40375:SF2">
    <property type="entry name" value="SPORULATION-SPECIFIC PROTEIN 22"/>
    <property type="match status" value="1"/>
</dbReference>
<evidence type="ECO:0000313" key="2">
    <source>
        <dbReference type="EMBL" id="KAF6221356.1"/>
    </source>
</evidence>
<dbReference type="Pfam" id="PF08631">
    <property type="entry name" value="SPO22"/>
    <property type="match status" value="1"/>
</dbReference>
<organism evidence="2 3">
    <name type="scientific">Letharia lupina</name>
    <dbReference type="NCBI Taxonomy" id="560253"/>
    <lineage>
        <taxon>Eukaryota</taxon>
        <taxon>Fungi</taxon>
        <taxon>Dikarya</taxon>
        <taxon>Ascomycota</taxon>
        <taxon>Pezizomycotina</taxon>
        <taxon>Lecanoromycetes</taxon>
        <taxon>OSLEUM clade</taxon>
        <taxon>Lecanoromycetidae</taxon>
        <taxon>Lecanorales</taxon>
        <taxon>Lecanorineae</taxon>
        <taxon>Parmeliaceae</taxon>
        <taxon>Letharia</taxon>
    </lineage>
</organism>
<gene>
    <name evidence="2" type="ORF">HO133_002211</name>
</gene>
<proteinExistence type="predicted"/>
<dbReference type="GO" id="GO:0051321">
    <property type="term" value="P:meiotic cell cycle"/>
    <property type="evidence" value="ECO:0007669"/>
    <property type="project" value="UniProtKB-KW"/>
</dbReference>
<comment type="caution">
    <text evidence="2">The sequence shown here is derived from an EMBL/GenBank/DDBJ whole genome shotgun (WGS) entry which is preliminary data.</text>
</comment>
<keyword evidence="1" id="KW-0469">Meiosis</keyword>
<dbReference type="InterPro" id="IPR039057">
    <property type="entry name" value="Spo22/ZIP4"/>
</dbReference>
<dbReference type="AlphaFoldDB" id="A0A8H6CDN2"/>